<organism evidence="2 3">
    <name type="scientific">Phenylobacterium kunshanense</name>
    <dbReference type="NCBI Taxonomy" id="1445034"/>
    <lineage>
        <taxon>Bacteria</taxon>
        <taxon>Pseudomonadati</taxon>
        <taxon>Pseudomonadota</taxon>
        <taxon>Alphaproteobacteria</taxon>
        <taxon>Caulobacterales</taxon>
        <taxon>Caulobacteraceae</taxon>
        <taxon>Phenylobacterium</taxon>
    </lineage>
</organism>
<dbReference type="AlphaFoldDB" id="A0A328BMJ5"/>
<accession>A0A328BMJ5</accession>
<feature type="region of interest" description="Disordered" evidence="1">
    <location>
        <begin position="1"/>
        <end position="51"/>
    </location>
</feature>
<evidence type="ECO:0000256" key="1">
    <source>
        <dbReference type="SAM" id="MobiDB-lite"/>
    </source>
</evidence>
<protein>
    <submittedName>
        <fullName evidence="2">Uncharacterized protein</fullName>
    </submittedName>
</protein>
<dbReference type="EMBL" id="QFYS01000002">
    <property type="protein sequence ID" value="RAK67769.1"/>
    <property type="molecule type" value="Genomic_DNA"/>
</dbReference>
<name>A0A328BMJ5_9CAUL</name>
<keyword evidence="3" id="KW-1185">Reference proteome</keyword>
<dbReference type="OrthoDB" id="7207160at2"/>
<sequence>MMSRIDRVRRVTHSRRTARTESDRAEEPATDVVNLPVPVGAPGPYQRPPRREFRQGECEVAAQLMAQSGERRGLRAGPPLLDTARVAYNRVEWSGSFDRRARSGRRTRTDI</sequence>
<proteinExistence type="predicted"/>
<evidence type="ECO:0000313" key="3">
    <source>
        <dbReference type="Proteomes" id="UP000249524"/>
    </source>
</evidence>
<comment type="caution">
    <text evidence="2">The sequence shown here is derived from an EMBL/GenBank/DDBJ whole genome shotgun (WGS) entry which is preliminary data.</text>
</comment>
<feature type="compositionally biased region" description="Basic and acidic residues" evidence="1">
    <location>
        <begin position="18"/>
        <end position="27"/>
    </location>
</feature>
<reference evidence="2 3" key="1">
    <citation type="submission" date="2018-05" db="EMBL/GenBank/DDBJ databases">
        <authorList>
            <person name="Lanie J.A."/>
            <person name="Ng W.-L."/>
            <person name="Kazmierczak K.M."/>
            <person name="Andrzejewski T.M."/>
            <person name="Davidsen T.M."/>
            <person name="Wayne K.J."/>
            <person name="Tettelin H."/>
            <person name="Glass J.I."/>
            <person name="Rusch D."/>
            <person name="Podicherti R."/>
            <person name="Tsui H.-C.T."/>
            <person name="Winkler M.E."/>
        </authorList>
    </citation>
    <scope>NUCLEOTIDE SEQUENCE [LARGE SCALE GENOMIC DNA]</scope>
    <source>
        <strain evidence="2 3">BUT-10</strain>
    </source>
</reference>
<evidence type="ECO:0000313" key="2">
    <source>
        <dbReference type="EMBL" id="RAK67769.1"/>
    </source>
</evidence>
<dbReference type="Proteomes" id="UP000249524">
    <property type="component" value="Unassembled WGS sequence"/>
</dbReference>
<dbReference type="RefSeq" id="WP_111275378.1">
    <property type="nucleotide sequence ID" value="NZ_QFYS01000002.1"/>
</dbReference>
<gene>
    <name evidence="2" type="ORF">DJ019_07675</name>
</gene>